<dbReference type="Proteomes" id="UP000231019">
    <property type="component" value="Unassembled WGS sequence"/>
</dbReference>
<dbReference type="AlphaFoldDB" id="A0A2M7G2Q6"/>
<comment type="caution">
    <text evidence="1">The sequence shown here is derived from an EMBL/GenBank/DDBJ whole genome shotgun (WGS) entry which is preliminary data.</text>
</comment>
<proteinExistence type="predicted"/>
<reference evidence="1 2" key="1">
    <citation type="submission" date="2017-09" db="EMBL/GenBank/DDBJ databases">
        <title>Depth-based differentiation of microbial function through sediment-hosted aquifers and enrichment of novel symbionts in the deep terrestrial subsurface.</title>
        <authorList>
            <person name="Probst A.J."/>
            <person name="Ladd B."/>
            <person name="Jarett J.K."/>
            <person name="Geller-Mcgrath D.E."/>
            <person name="Sieber C.M."/>
            <person name="Emerson J.B."/>
            <person name="Anantharaman K."/>
            <person name="Thomas B.C."/>
            <person name="Malmstrom R."/>
            <person name="Stieglmeier M."/>
            <person name="Klingl A."/>
            <person name="Woyke T."/>
            <person name="Ryan C.M."/>
            <person name="Banfield J.F."/>
        </authorList>
    </citation>
    <scope>NUCLEOTIDE SEQUENCE [LARGE SCALE GENOMIC DNA]</scope>
    <source>
        <strain evidence="1">CG17_big_fil_post_rev_8_21_14_2_50_48_46</strain>
    </source>
</reference>
<name>A0A2M7G2Q6_9BACT</name>
<dbReference type="EMBL" id="PFFQ01000041">
    <property type="protein sequence ID" value="PIW15995.1"/>
    <property type="molecule type" value="Genomic_DNA"/>
</dbReference>
<accession>A0A2M7G2Q6</accession>
<organism evidence="1 2">
    <name type="scientific">bacterium (Candidatus Blackallbacteria) CG17_big_fil_post_rev_8_21_14_2_50_48_46</name>
    <dbReference type="NCBI Taxonomy" id="2014261"/>
    <lineage>
        <taxon>Bacteria</taxon>
        <taxon>Candidatus Blackallbacteria</taxon>
    </lineage>
</organism>
<sequence length="116" mass="13392">MITGLISGCYRMSVQSFINDSVLLNHEQILKNQNYTVLRHFYRELQIEYVFGFNESEQKFLDTLLKEETEGSGGVINLRIQRSYRALDAVVGVLTLGVYTRSWLIVEGDIIRWSSP</sequence>
<evidence type="ECO:0000313" key="2">
    <source>
        <dbReference type="Proteomes" id="UP000231019"/>
    </source>
</evidence>
<gene>
    <name evidence="1" type="ORF">COW36_14880</name>
</gene>
<evidence type="ECO:0000313" key="1">
    <source>
        <dbReference type="EMBL" id="PIW15995.1"/>
    </source>
</evidence>
<protein>
    <submittedName>
        <fullName evidence="1">Uncharacterized protein</fullName>
    </submittedName>
</protein>